<sequence>MRNIAHDFLHASIENTGFFPAPFAAKPPFRPEIARKVSNPLKSPTSNTLILRDLFWAGIKPAETRHLPPSRVPRDSPGVFAAK</sequence>
<dbReference type="AlphaFoldDB" id="A0A6B2NM16"/>
<name>A0A6B2NM16_9RHOB</name>
<feature type="region of interest" description="Disordered" evidence="1">
    <location>
        <begin position="64"/>
        <end position="83"/>
    </location>
</feature>
<proteinExistence type="predicted"/>
<evidence type="ECO:0000313" key="2">
    <source>
        <dbReference type="EMBL" id="NDW44388.1"/>
    </source>
</evidence>
<evidence type="ECO:0000256" key="1">
    <source>
        <dbReference type="SAM" id="MobiDB-lite"/>
    </source>
</evidence>
<dbReference type="EMBL" id="JAAGOX010000008">
    <property type="protein sequence ID" value="NDW44388.1"/>
    <property type="molecule type" value="Genomic_DNA"/>
</dbReference>
<organism evidence="2">
    <name type="scientific">Ruegeria sp. PrR005</name>
    <dbReference type="NCBI Taxonomy" id="2706882"/>
    <lineage>
        <taxon>Bacteria</taxon>
        <taxon>Pseudomonadati</taxon>
        <taxon>Pseudomonadota</taxon>
        <taxon>Alphaproteobacteria</taxon>
        <taxon>Rhodobacterales</taxon>
        <taxon>Roseobacteraceae</taxon>
        <taxon>Ruegeria</taxon>
    </lineage>
</organism>
<accession>A0A6B2NM16</accession>
<reference evidence="2" key="1">
    <citation type="submission" date="2020-02" db="EMBL/GenBank/DDBJ databases">
        <title>Delineation of the pyrene-degrading pathway in Roseobacter clade bacteria by genomic analysis.</title>
        <authorList>
            <person name="Zhou H."/>
            <person name="Wang H."/>
        </authorList>
    </citation>
    <scope>NUCLEOTIDE SEQUENCE</scope>
    <source>
        <strain evidence="2">PrR005</strain>
    </source>
</reference>
<comment type="caution">
    <text evidence="2">The sequence shown here is derived from an EMBL/GenBank/DDBJ whole genome shotgun (WGS) entry which is preliminary data.</text>
</comment>
<protein>
    <submittedName>
        <fullName evidence="2">Uncharacterized protein</fullName>
    </submittedName>
</protein>
<gene>
    <name evidence="2" type="ORF">G0P99_05410</name>
</gene>
<dbReference type="RefSeq" id="WP_164128374.1">
    <property type="nucleotide sequence ID" value="NZ_JAAGOX010000008.1"/>
</dbReference>